<dbReference type="GO" id="GO:0002250">
    <property type="term" value="P:adaptive immune response"/>
    <property type="evidence" value="ECO:0007669"/>
    <property type="project" value="UniProtKB-KW"/>
</dbReference>
<feature type="signal peptide" evidence="11">
    <location>
        <begin position="1"/>
        <end position="26"/>
    </location>
</feature>
<protein>
    <recommendedName>
        <fullName evidence="12">Ig-like domain-containing protein</fullName>
    </recommendedName>
</protein>
<proteinExistence type="predicted"/>
<dbReference type="InterPro" id="IPR051287">
    <property type="entry name" value="TCR_variable_region"/>
</dbReference>
<dbReference type="InterPro" id="IPR013106">
    <property type="entry name" value="Ig_V-set"/>
</dbReference>
<comment type="subcellular location">
    <subcellularLocation>
        <location evidence="1">Cell membrane</location>
    </subcellularLocation>
</comment>
<organism evidence="13 14">
    <name type="scientific">Equus asinus</name>
    <name type="common">Donkey</name>
    <name type="synonym">Equus africanus asinus</name>
    <dbReference type="NCBI Taxonomy" id="9793"/>
    <lineage>
        <taxon>Eukaryota</taxon>
        <taxon>Metazoa</taxon>
        <taxon>Chordata</taxon>
        <taxon>Craniata</taxon>
        <taxon>Vertebrata</taxon>
        <taxon>Euteleostomi</taxon>
        <taxon>Mammalia</taxon>
        <taxon>Eutheria</taxon>
        <taxon>Laurasiatheria</taxon>
        <taxon>Perissodactyla</taxon>
        <taxon>Equidae</taxon>
        <taxon>Equus</taxon>
    </lineage>
</organism>
<keyword evidence="10" id="KW-1279">T cell receptor</keyword>
<keyword evidence="14" id="KW-1185">Reference proteome</keyword>
<dbReference type="GO" id="GO:0042101">
    <property type="term" value="C:T cell receptor complex"/>
    <property type="evidence" value="ECO:0007669"/>
    <property type="project" value="UniProtKB-KW"/>
</dbReference>
<keyword evidence="2" id="KW-1003">Cell membrane</keyword>
<evidence type="ECO:0000256" key="2">
    <source>
        <dbReference type="ARBA" id="ARBA00022475"/>
    </source>
</evidence>
<dbReference type="GeneTree" id="ENSGT00940000161790"/>
<dbReference type="PANTHER" id="PTHR19367:SF45">
    <property type="entry name" value="IG-LIKE DOMAIN-CONTAINING PROTEIN"/>
    <property type="match status" value="1"/>
</dbReference>
<evidence type="ECO:0000313" key="13">
    <source>
        <dbReference type="Ensembl" id="ENSEASP00005039153.1"/>
    </source>
</evidence>
<dbReference type="Ensembl" id="ENSEAST00005018248.2">
    <property type="protein sequence ID" value="ENSEASP00005039153.1"/>
    <property type="gene ID" value="ENSEASG00005011637.2"/>
</dbReference>
<keyword evidence="8" id="KW-0675">Receptor</keyword>
<dbReference type="SMART" id="SM00409">
    <property type="entry name" value="IG"/>
    <property type="match status" value="1"/>
</dbReference>
<keyword evidence="5" id="KW-1064">Adaptive immunity</keyword>
<feature type="domain" description="Ig-like" evidence="12">
    <location>
        <begin position="20"/>
        <end position="116"/>
    </location>
</feature>
<keyword evidence="7" id="KW-1015">Disulfide bond</keyword>
<dbReference type="InterPro" id="IPR003599">
    <property type="entry name" value="Ig_sub"/>
</dbReference>
<reference evidence="13 14" key="1">
    <citation type="journal article" date="2020" name="Nat. Commun.">
        <title>Donkey genomes provide new insights into domestication and selection for coat color.</title>
        <authorList>
            <person name="Wang"/>
            <person name="C."/>
            <person name="Li"/>
            <person name="H."/>
            <person name="Guo"/>
            <person name="Y."/>
            <person name="Huang"/>
            <person name="J."/>
            <person name="Sun"/>
            <person name="Y."/>
            <person name="Min"/>
            <person name="J."/>
            <person name="Wang"/>
            <person name="J."/>
            <person name="Fang"/>
            <person name="X."/>
            <person name="Zhao"/>
            <person name="Z."/>
            <person name="Wang"/>
            <person name="S."/>
            <person name="Zhang"/>
            <person name="Y."/>
            <person name="Liu"/>
            <person name="Q."/>
            <person name="Jiang"/>
            <person name="Q."/>
            <person name="Wang"/>
            <person name="X."/>
            <person name="Guo"/>
            <person name="Y."/>
            <person name="Yang"/>
            <person name="C."/>
            <person name="Wang"/>
            <person name="Y."/>
            <person name="Tian"/>
            <person name="F."/>
            <person name="Zhuang"/>
            <person name="G."/>
            <person name="Fan"/>
            <person name="Y."/>
            <person name="Gao"/>
            <person name="Q."/>
            <person name="Li"/>
            <person name="Y."/>
            <person name="Ju"/>
            <person name="Z."/>
            <person name="Li"/>
            <person name="J."/>
            <person name="Li"/>
            <person name="R."/>
            <person name="Hou"/>
            <person name="M."/>
            <person name="Yang"/>
            <person name="G."/>
            <person name="Liu"/>
            <person name="G."/>
            <person name="Liu"/>
            <person name="W."/>
            <person name="Guo"/>
            <person name="J."/>
            <person name="Pan"/>
            <person name="S."/>
            <person name="Fan"/>
            <person name="G."/>
            <person name="Zhang"/>
            <person name="W."/>
            <person name="Zhang"/>
            <person name="R."/>
            <person name="Yu"/>
            <person name="J."/>
            <person name="Zhang"/>
            <person name="X."/>
            <person name="Yin"/>
            <person name="Q."/>
            <person name="Ji"/>
            <person name="C."/>
            <person name="Jin"/>
            <person name="Y."/>
            <person name="Yue"/>
            <person name="G."/>
            <person name="Liu"/>
            <person name="M."/>
            <person name="Xu"/>
            <person name="J."/>
            <person name="Liu"/>
            <person name="S."/>
            <person name="Jordana"/>
            <person name="J."/>
            <person name="Noce"/>
            <person name="A."/>
            <person name="Amills"/>
            <person name="M."/>
            <person name="Wu"/>
            <person name="D.D."/>
            <person name="Li"/>
            <person name="S."/>
            <person name="Zhou"/>
            <person name="X. and Zhong"/>
            <person name="J."/>
        </authorList>
    </citation>
    <scope>NUCLEOTIDE SEQUENCE [LARGE SCALE GENOMIC DNA]</scope>
</reference>
<evidence type="ECO:0000259" key="12">
    <source>
        <dbReference type="PROSITE" id="PS50835"/>
    </source>
</evidence>
<dbReference type="SMART" id="SM00406">
    <property type="entry name" value="IGv"/>
    <property type="match status" value="1"/>
</dbReference>
<dbReference type="SUPFAM" id="SSF48726">
    <property type="entry name" value="Immunoglobulin"/>
    <property type="match status" value="1"/>
</dbReference>
<dbReference type="Pfam" id="PF07686">
    <property type="entry name" value="V-set"/>
    <property type="match status" value="1"/>
</dbReference>
<evidence type="ECO:0000256" key="4">
    <source>
        <dbReference type="ARBA" id="ARBA00022859"/>
    </source>
</evidence>
<dbReference type="AlphaFoldDB" id="A0A9L0IPZ7"/>
<dbReference type="InterPro" id="IPR036179">
    <property type="entry name" value="Ig-like_dom_sf"/>
</dbReference>
<accession>A0A9L0IPZ7</accession>
<evidence type="ECO:0000256" key="3">
    <source>
        <dbReference type="ARBA" id="ARBA00022729"/>
    </source>
</evidence>
<evidence type="ECO:0000256" key="1">
    <source>
        <dbReference type="ARBA" id="ARBA00004236"/>
    </source>
</evidence>
<evidence type="ECO:0000256" key="9">
    <source>
        <dbReference type="ARBA" id="ARBA00023319"/>
    </source>
</evidence>
<reference evidence="13" key="3">
    <citation type="submission" date="2025-09" db="UniProtKB">
        <authorList>
            <consortium name="Ensembl"/>
        </authorList>
    </citation>
    <scope>IDENTIFICATION</scope>
</reference>
<dbReference type="InterPro" id="IPR007110">
    <property type="entry name" value="Ig-like_dom"/>
</dbReference>
<evidence type="ECO:0000256" key="7">
    <source>
        <dbReference type="ARBA" id="ARBA00023157"/>
    </source>
</evidence>
<evidence type="ECO:0000256" key="11">
    <source>
        <dbReference type="SAM" id="SignalP"/>
    </source>
</evidence>
<evidence type="ECO:0000256" key="5">
    <source>
        <dbReference type="ARBA" id="ARBA00023130"/>
    </source>
</evidence>
<dbReference type="FunFam" id="2.60.40.10:FF:000878">
    <property type="entry name" value="T cell receptor alpha variable 38-1"/>
    <property type="match status" value="1"/>
</dbReference>
<evidence type="ECO:0000256" key="6">
    <source>
        <dbReference type="ARBA" id="ARBA00023136"/>
    </source>
</evidence>
<keyword evidence="9" id="KW-0393">Immunoglobulin domain</keyword>
<keyword evidence="3 11" id="KW-0732">Signal</keyword>
<dbReference type="PANTHER" id="PTHR19367">
    <property type="entry name" value="T-CELL RECEPTOR ALPHA CHAIN V REGION"/>
    <property type="match status" value="1"/>
</dbReference>
<reference evidence="13" key="2">
    <citation type="submission" date="2025-08" db="UniProtKB">
        <authorList>
            <consortium name="Ensembl"/>
        </authorList>
    </citation>
    <scope>IDENTIFICATION</scope>
</reference>
<evidence type="ECO:0000256" key="8">
    <source>
        <dbReference type="ARBA" id="ARBA00023170"/>
    </source>
</evidence>
<feature type="chain" id="PRO_5040366528" description="Ig-like domain-containing protein" evidence="11">
    <location>
        <begin position="27"/>
        <end position="148"/>
    </location>
</feature>
<keyword evidence="6" id="KW-0472">Membrane</keyword>
<evidence type="ECO:0000313" key="14">
    <source>
        <dbReference type="Proteomes" id="UP000694387"/>
    </source>
</evidence>
<keyword evidence="4" id="KW-0391">Immunity</keyword>
<evidence type="ECO:0000256" key="10">
    <source>
        <dbReference type="ARBA" id="ARBA00043266"/>
    </source>
</evidence>
<name>A0A9L0IPZ7_EQUAS</name>
<dbReference type="InterPro" id="IPR013783">
    <property type="entry name" value="Ig-like_fold"/>
</dbReference>
<dbReference type="Gene3D" id="2.60.40.10">
    <property type="entry name" value="Immunoglobulins"/>
    <property type="match status" value="1"/>
</dbReference>
<dbReference type="PROSITE" id="PS50835">
    <property type="entry name" value="IG_LIKE"/>
    <property type="match status" value="1"/>
</dbReference>
<sequence length="148" mass="16509">MSSGSIFIYSLPQLCFLIFPAGSSVAQRVTQGQTATSMQEGATVTLDCRYQTSWSTYSIFRYKQLPNGEIVFLIRQDSSNQNAKNGRYSTNLEKATKFITLTISTLQLEDSAKYFCALCEHTVFEVIVKAEQKPQSSIRESPALLLQG</sequence>
<dbReference type="Proteomes" id="UP000694387">
    <property type="component" value="Chromosome 2"/>
</dbReference>